<organism evidence="2 3">
    <name type="scientific">Piliocolobus tephrosceles</name>
    <name type="common">Ugandan red Colobus</name>
    <dbReference type="NCBI Taxonomy" id="591936"/>
    <lineage>
        <taxon>Eukaryota</taxon>
        <taxon>Metazoa</taxon>
        <taxon>Chordata</taxon>
        <taxon>Craniata</taxon>
        <taxon>Vertebrata</taxon>
        <taxon>Euteleostomi</taxon>
        <taxon>Mammalia</taxon>
        <taxon>Eutheria</taxon>
        <taxon>Euarchontoglires</taxon>
        <taxon>Primates</taxon>
        <taxon>Haplorrhini</taxon>
        <taxon>Catarrhini</taxon>
        <taxon>Cercopithecidae</taxon>
        <taxon>Colobinae</taxon>
        <taxon>Piliocolobus</taxon>
    </lineage>
</organism>
<dbReference type="Proteomes" id="UP000694416">
    <property type="component" value="Unplaced"/>
</dbReference>
<accession>A0A8C9H7T0</accession>
<dbReference type="Ensembl" id="ENSPTET00000025507.1">
    <property type="protein sequence ID" value="ENSPTEP00000017284.1"/>
    <property type="gene ID" value="ENSPTEG00000018811.1"/>
</dbReference>
<feature type="region of interest" description="Disordered" evidence="1">
    <location>
        <begin position="126"/>
        <end position="319"/>
    </location>
</feature>
<proteinExistence type="predicted"/>
<evidence type="ECO:0000313" key="3">
    <source>
        <dbReference type="Proteomes" id="UP000694416"/>
    </source>
</evidence>
<evidence type="ECO:0000256" key="1">
    <source>
        <dbReference type="SAM" id="MobiDB-lite"/>
    </source>
</evidence>
<reference evidence="2" key="2">
    <citation type="submission" date="2025-09" db="UniProtKB">
        <authorList>
            <consortium name="Ensembl"/>
        </authorList>
    </citation>
    <scope>IDENTIFICATION</scope>
</reference>
<evidence type="ECO:0000313" key="2">
    <source>
        <dbReference type="Ensembl" id="ENSPTEP00000017284.1"/>
    </source>
</evidence>
<name>A0A8C9H7T0_9PRIM</name>
<feature type="region of interest" description="Disordered" evidence="1">
    <location>
        <begin position="332"/>
        <end position="352"/>
    </location>
</feature>
<feature type="compositionally biased region" description="Basic residues" evidence="1">
    <location>
        <begin position="193"/>
        <end position="203"/>
    </location>
</feature>
<feature type="compositionally biased region" description="Low complexity" evidence="1">
    <location>
        <begin position="164"/>
        <end position="178"/>
    </location>
</feature>
<dbReference type="AlphaFoldDB" id="A0A8C9H7T0"/>
<sequence>MGVRLRVWLAAPHSISRCPRSLGAVLSILLAGGSRKGSPTSRCLGQRTKEKRVAALCARRPAQAPAPLLGLGRPLRPPPGHRDSGHARAHRCPVNSHVCVPHGAVSLPWTRAPDIHPGAHVCAVARPTPSGPSTASHARAAADPSIRWSRTPRPARQATLFGHLSPSSGAAGPLAPAAWPRSDGCRREPPGTHRARRRRRRARLPAPPRARPAPRRGGASARCRARSALGLLWASAPPPGRRGYCAQPGHSHVPTRLLAPGPPPRPRPGQGGSSARRGRAARPQGPFLVSRPKGPAGTRTRGARAGGRAPVDEGALGEAWPPVQTQVLRGTAGPAKWRSGGTTPPAEQRLCI</sequence>
<protein>
    <submittedName>
        <fullName evidence="2">Proapoptotic nucleolar protein 1</fullName>
    </submittedName>
</protein>
<reference evidence="2" key="1">
    <citation type="submission" date="2025-08" db="UniProtKB">
        <authorList>
            <consortium name="Ensembl"/>
        </authorList>
    </citation>
    <scope>IDENTIFICATION</scope>
</reference>
<keyword evidence="3" id="KW-1185">Reference proteome</keyword>
<feature type="region of interest" description="Disordered" evidence="1">
    <location>
        <begin position="67"/>
        <end position="89"/>
    </location>
</feature>